<dbReference type="Gramene" id="Kaladp0376s0003.1.v1.1">
    <property type="protein sequence ID" value="Kaladp0376s0003.1.v1.1.CDS.1"/>
    <property type="gene ID" value="Kaladp0376s0003.v1.1"/>
</dbReference>
<evidence type="ECO:0000313" key="3">
    <source>
        <dbReference type="Proteomes" id="UP000594263"/>
    </source>
</evidence>
<dbReference type="Proteomes" id="UP000594263">
    <property type="component" value="Unplaced"/>
</dbReference>
<keyword evidence="1" id="KW-1133">Transmembrane helix</keyword>
<keyword evidence="1" id="KW-0812">Transmembrane</keyword>
<evidence type="ECO:0000256" key="1">
    <source>
        <dbReference type="SAM" id="Phobius"/>
    </source>
</evidence>
<feature type="transmembrane region" description="Helical" evidence="1">
    <location>
        <begin position="20"/>
        <end position="40"/>
    </location>
</feature>
<reference evidence="2" key="1">
    <citation type="submission" date="2021-01" db="UniProtKB">
        <authorList>
            <consortium name="EnsemblPlants"/>
        </authorList>
    </citation>
    <scope>IDENTIFICATION</scope>
</reference>
<dbReference type="EnsemblPlants" id="Kaladp0376s0003.1.v1.1">
    <property type="protein sequence ID" value="Kaladp0376s0003.1.v1.1.CDS.1"/>
    <property type="gene ID" value="Kaladp0376s0003.v1.1"/>
</dbReference>
<sequence length="69" mass="8199">MKYLQVHQSLFSYLSSSDSLSMLSIANFISFTFFLICCWFHEIVEYETLQTLIDIPQNFHIDICLREDL</sequence>
<name>A0A7N0V8I8_KALFE</name>
<keyword evidence="3" id="KW-1185">Reference proteome</keyword>
<evidence type="ECO:0000313" key="2">
    <source>
        <dbReference type="EnsemblPlants" id="Kaladp0376s0003.1.v1.1.CDS.1"/>
    </source>
</evidence>
<accession>A0A7N0V8I8</accession>
<organism evidence="2 3">
    <name type="scientific">Kalanchoe fedtschenkoi</name>
    <name type="common">Lavender scallops</name>
    <name type="synonym">South American air plant</name>
    <dbReference type="NCBI Taxonomy" id="63787"/>
    <lineage>
        <taxon>Eukaryota</taxon>
        <taxon>Viridiplantae</taxon>
        <taxon>Streptophyta</taxon>
        <taxon>Embryophyta</taxon>
        <taxon>Tracheophyta</taxon>
        <taxon>Spermatophyta</taxon>
        <taxon>Magnoliopsida</taxon>
        <taxon>eudicotyledons</taxon>
        <taxon>Gunneridae</taxon>
        <taxon>Pentapetalae</taxon>
        <taxon>Saxifragales</taxon>
        <taxon>Crassulaceae</taxon>
        <taxon>Kalanchoe</taxon>
    </lineage>
</organism>
<dbReference type="AlphaFoldDB" id="A0A7N0V8I8"/>
<protein>
    <submittedName>
        <fullName evidence="2">Uncharacterized protein</fullName>
    </submittedName>
</protein>
<proteinExistence type="predicted"/>
<keyword evidence="1" id="KW-0472">Membrane</keyword>